<evidence type="ECO:0000313" key="1">
    <source>
        <dbReference type="Proteomes" id="UP000887579"/>
    </source>
</evidence>
<dbReference type="WBParaSite" id="ES5_v2.g25522.t1">
    <property type="protein sequence ID" value="ES5_v2.g25522.t1"/>
    <property type="gene ID" value="ES5_v2.g25522"/>
</dbReference>
<accession>A0AC34G747</accession>
<dbReference type="Proteomes" id="UP000887579">
    <property type="component" value="Unplaced"/>
</dbReference>
<name>A0AC34G747_9BILA</name>
<organism evidence="1 2">
    <name type="scientific">Panagrolaimus sp. ES5</name>
    <dbReference type="NCBI Taxonomy" id="591445"/>
    <lineage>
        <taxon>Eukaryota</taxon>
        <taxon>Metazoa</taxon>
        <taxon>Ecdysozoa</taxon>
        <taxon>Nematoda</taxon>
        <taxon>Chromadorea</taxon>
        <taxon>Rhabditida</taxon>
        <taxon>Tylenchina</taxon>
        <taxon>Panagrolaimomorpha</taxon>
        <taxon>Panagrolaimoidea</taxon>
        <taxon>Panagrolaimidae</taxon>
        <taxon>Panagrolaimus</taxon>
    </lineage>
</organism>
<protein>
    <submittedName>
        <fullName evidence="2">Uncharacterized protein</fullName>
    </submittedName>
</protein>
<evidence type="ECO:0000313" key="2">
    <source>
        <dbReference type="WBParaSite" id="ES5_v2.g25522.t1"/>
    </source>
</evidence>
<sequence>MDVICKIFGGYEIYVGNEPLSFWVNVDPKEYVLLNFTVVWKNQSDNAHSYFEPFGKTNCLLSIPINEPILLEICYCQPFIQNNKEYIPFKIWTENGPIKFQIKQDEDDLSSLKFHVFEEEEAKM</sequence>
<reference evidence="2" key="1">
    <citation type="submission" date="2022-11" db="UniProtKB">
        <authorList>
            <consortium name="WormBaseParasite"/>
        </authorList>
    </citation>
    <scope>IDENTIFICATION</scope>
</reference>
<proteinExistence type="predicted"/>